<dbReference type="AlphaFoldDB" id="A0A815MK43"/>
<evidence type="ECO:0000313" key="6">
    <source>
        <dbReference type="EMBL" id="CAF1424046.1"/>
    </source>
</evidence>
<dbReference type="InterPro" id="IPR011055">
    <property type="entry name" value="Dup_hybrid_motif"/>
</dbReference>
<dbReference type="EMBL" id="CAJNOH010000610">
    <property type="protein sequence ID" value="CAF1087716.1"/>
    <property type="molecule type" value="Genomic_DNA"/>
</dbReference>
<dbReference type="GO" id="GO:0004222">
    <property type="term" value="F:metalloendopeptidase activity"/>
    <property type="evidence" value="ECO:0007669"/>
    <property type="project" value="TreeGrafter"/>
</dbReference>
<dbReference type="Pfam" id="PF01551">
    <property type="entry name" value="Peptidase_M23"/>
    <property type="match status" value="1"/>
</dbReference>
<dbReference type="EMBL" id="CAJNOL010001768">
    <property type="protein sequence ID" value="CAF1416325.1"/>
    <property type="molecule type" value="Genomic_DNA"/>
</dbReference>
<protein>
    <recommendedName>
        <fullName evidence="3">M23ase beta-sheet core domain-containing protein</fullName>
    </recommendedName>
</protein>
<keyword evidence="7" id="KW-1185">Reference proteome</keyword>
<dbReference type="InterPro" id="IPR050570">
    <property type="entry name" value="Cell_wall_metabolism_enzyme"/>
</dbReference>
<dbReference type="PANTHER" id="PTHR21666:SF270">
    <property type="entry name" value="MUREIN HYDROLASE ACTIVATOR ENVC"/>
    <property type="match status" value="1"/>
</dbReference>
<dbReference type="Gene3D" id="2.70.70.10">
    <property type="entry name" value="Glucose Permease (Domain IIA)"/>
    <property type="match status" value="1"/>
</dbReference>
<feature type="region of interest" description="Disordered" evidence="1">
    <location>
        <begin position="242"/>
        <end position="278"/>
    </location>
</feature>
<feature type="compositionally biased region" description="Polar residues" evidence="1">
    <location>
        <begin position="243"/>
        <end position="252"/>
    </location>
</feature>
<dbReference type="PANTHER" id="PTHR21666">
    <property type="entry name" value="PEPTIDASE-RELATED"/>
    <property type="match status" value="1"/>
</dbReference>
<feature type="domain" description="M23ase beta-sheet core" evidence="3">
    <location>
        <begin position="172"/>
        <end position="262"/>
    </location>
</feature>
<dbReference type="EMBL" id="CAJNOL010001821">
    <property type="protein sequence ID" value="CAF1424046.1"/>
    <property type="molecule type" value="Genomic_DNA"/>
</dbReference>
<dbReference type="Proteomes" id="UP000663870">
    <property type="component" value="Unassembled WGS sequence"/>
</dbReference>
<dbReference type="SUPFAM" id="SSF51261">
    <property type="entry name" value="Duplicated hybrid motif"/>
    <property type="match status" value="1"/>
</dbReference>
<sequence>MFPKLFLLFLVIIFFITITHGYPRYRRQLHPSKNNFWSVEERASWASNPSGSIKGTSYYGVGSDPNYGSFIRPPNSPHGGILPISYNPDSSLSNYLINPNRQTSFQQSVQKDTYNSNNYPWQRPNNYYAGSYNYYAPGTQGWYATGVNCVSPAPGRAVTTPFGKKGSWSAGYHTGADYACPTGTKVVAAKAGVVKSGNWGAAYGTHIIIESKDAAGKVIRHLYAHLSKKMVSVGAKVKAGQQIAKSGNTGRSTGPHLHYEERVSPFGYSNHRKPQFNK</sequence>
<keyword evidence="2" id="KW-0732">Signal</keyword>
<dbReference type="InterPro" id="IPR016047">
    <property type="entry name" value="M23ase_b-sheet_dom"/>
</dbReference>
<comment type="caution">
    <text evidence="6">The sequence shown here is derived from an EMBL/GenBank/DDBJ whole genome shotgun (WGS) entry which is preliminary data.</text>
</comment>
<dbReference type="CDD" id="cd12797">
    <property type="entry name" value="M23_peptidase"/>
    <property type="match status" value="1"/>
</dbReference>
<evidence type="ECO:0000313" key="5">
    <source>
        <dbReference type="EMBL" id="CAF1416325.1"/>
    </source>
</evidence>
<reference evidence="6" key="1">
    <citation type="submission" date="2021-02" db="EMBL/GenBank/DDBJ databases">
        <authorList>
            <person name="Nowell W R."/>
        </authorList>
    </citation>
    <scope>NUCLEOTIDE SEQUENCE</scope>
</reference>
<dbReference type="Proteomes" id="UP000663854">
    <property type="component" value="Unassembled WGS sequence"/>
</dbReference>
<evidence type="ECO:0000256" key="2">
    <source>
        <dbReference type="SAM" id="SignalP"/>
    </source>
</evidence>
<feature type="signal peptide" evidence="2">
    <location>
        <begin position="1"/>
        <end position="21"/>
    </location>
</feature>
<evidence type="ECO:0000313" key="7">
    <source>
        <dbReference type="Proteomes" id="UP000663870"/>
    </source>
</evidence>
<evidence type="ECO:0000313" key="4">
    <source>
        <dbReference type="EMBL" id="CAF1087716.1"/>
    </source>
</evidence>
<proteinExistence type="predicted"/>
<feature type="chain" id="PRO_5044132114" description="M23ase beta-sheet core domain-containing protein" evidence="2">
    <location>
        <begin position="22"/>
        <end position="278"/>
    </location>
</feature>
<accession>A0A815MK43</accession>
<organism evidence="6 7">
    <name type="scientific">Rotaria sordida</name>
    <dbReference type="NCBI Taxonomy" id="392033"/>
    <lineage>
        <taxon>Eukaryota</taxon>
        <taxon>Metazoa</taxon>
        <taxon>Spiralia</taxon>
        <taxon>Gnathifera</taxon>
        <taxon>Rotifera</taxon>
        <taxon>Eurotatoria</taxon>
        <taxon>Bdelloidea</taxon>
        <taxon>Philodinida</taxon>
        <taxon>Philodinidae</taxon>
        <taxon>Rotaria</taxon>
    </lineage>
</organism>
<evidence type="ECO:0000256" key="1">
    <source>
        <dbReference type="SAM" id="MobiDB-lite"/>
    </source>
</evidence>
<name>A0A815MK43_9BILA</name>
<gene>
    <name evidence="5" type="ORF">JXQ802_LOCUS35590</name>
    <name evidence="6" type="ORF">JXQ802_LOCUS36035</name>
    <name evidence="4" type="ORF">PYM288_LOCUS19012</name>
</gene>
<evidence type="ECO:0000259" key="3">
    <source>
        <dbReference type="Pfam" id="PF01551"/>
    </source>
</evidence>